<gene>
    <name evidence="2" type="primary">recD_1</name>
    <name evidence="2" type="ORF">GALL_449870</name>
</gene>
<reference evidence="2" key="1">
    <citation type="submission" date="2016-10" db="EMBL/GenBank/DDBJ databases">
        <title>Sequence of Gallionella enrichment culture.</title>
        <authorList>
            <person name="Poehlein A."/>
            <person name="Muehling M."/>
            <person name="Daniel R."/>
        </authorList>
    </citation>
    <scope>NUCLEOTIDE SEQUENCE</scope>
</reference>
<dbReference type="InterPro" id="IPR027417">
    <property type="entry name" value="P-loop_NTPase"/>
</dbReference>
<dbReference type="InterPro" id="IPR027785">
    <property type="entry name" value="UvrD-like_helicase_C"/>
</dbReference>
<dbReference type="Gene3D" id="3.40.50.300">
    <property type="entry name" value="P-loop containing nucleotide triphosphate hydrolases"/>
    <property type="match status" value="1"/>
</dbReference>
<protein>
    <submittedName>
        <fullName evidence="2">RecBCD enzyme subunit RecD</fullName>
        <ecNumber evidence="2">3.1.11.5</ecNumber>
    </submittedName>
</protein>
<keyword evidence="2" id="KW-0378">Hydrolase</keyword>
<dbReference type="AlphaFoldDB" id="A0A1J5PRG0"/>
<dbReference type="CDD" id="cd18809">
    <property type="entry name" value="SF1_C_RecD"/>
    <property type="match status" value="1"/>
</dbReference>
<comment type="caution">
    <text evidence="2">The sequence shown here is derived from an EMBL/GenBank/DDBJ whole genome shotgun (WGS) entry which is preliminary data.</text>
</comment>
<evidence type="ECO:0000313" key="2">
    <source>
        <dbReference type="EMBL" id="OIQ73376.1"/>
    </source>
</evidence>
<feature type="domain" description="UvrD-like helicase C-terminal" evidence="1">
    <location>
        <begin position="43"/>
        <end position="91"/>
    </location>
</feature>
<organism evidence="2">
    <name type="scientific">mine drainage metagenome</name>
    <dbReference type="NCBI Taxonomy" id="410659"/>
    <lineage>
        <taxon>unclassified sequences</taxon>
        <taxon>metagenomes</taxon>
        <taxon>ecological metagenomes</taxon>
    </lineage>
</organism>
<accession>A0A1J5PRG0</accession>
<dbReference type="EMBL" id="MLJW01002891">
    <property type="protein sequence ID" value="OIQ73376.1"/>
    <property type="molecule type" value="Genomic_DNA"/>
</dbReference>
<name>A0A1J5PRG0_9ZZZZ</name>
<evidence type="ECO:0000259" key="1">
    <source>
        <dbReference type="Pfam" id="PF13538"/>
    </source>
</evidence>
<dbReference type="SUPFAM" id="SSF52540">
    <property type="entry name" value="P-loop containing nucleoside triphosphate hydrolases"/>
    <property type="match status" value="1"/>
</dbReference>
<dbReference type="GO" id="GO:0008854">
    <property type="term" value="F:exodeoxyribonuclease V activity"/>
    <property type="evidence" value="ECO:0007669"/>
    <property type="project" value="UniProtKB-EC"/>
</dbReference>
<proteinExistence type="predicted"/>
<sequence>MRLSPDEDFGHKVTKVSVRGDCFGGAIETIPWEQRKPYDEFDYGYVLTVHKSQGSQWDDVVLFDESFAFQDSRARWLYTGITRAAKRLSVVV</sequence>
<dbReference type="EC" id="3.1.11.5" evidence="2"/>
<dbReference type="Pfam" id="PF13538">
    <property type="entry name" value="UvrD_C_2"/>
    <property type="match status" value="1"/>
</dbReference>